<dbReference type="PANTHER" id="PTHR42919:SF8">
    <property type="entry name" value="N-ALPHA-ACETYLTRANSFERASE 50"/>
    <property type="match status" value="1"/>
</dbReference>
<keyword evidence="4" id="KW-1185">Reference proteome</keyword>
<organism evidence="3 4">
    <name type="scientific">Malassezia sympodialis (strain ATCC 42132)</name>
    <name type="common">Atopic eczema-associated yeast</name>
    <dbReference type="NCBI Taxonomy" id="1230383"/>
    <lineage>
        <taxon>Eukaryota</taxon>
        <taxon>Fungi</taxon>
        <taxon>Dikarya</taxon>
        <taxon>Basidiomycota</taxon>
        <taxon>Ustilaginomycotina</taxon>
        <taxon>Malasseziomycetes</taxon>
        <taxon>Malasseziales</taxon>
        <taxon>Malasseziaceae</taxon>
        <taxon>Malassezia</taxon>
    </lineage>
</organism>
<dbReference type="Proteomes" id="UP000186303">
    <property type="component" value="Chromosome 4"/>
</dbReference>
<dbReference type="InterPro" id="IPR000182">
    <property type="entry name" value="GNAT_dom"/>
</dbReference>
<dbReference type="InterPro" id="IPR051556">
    <property type="entry name" value="N-term/lysine_N-AcTrnsfr"/>
</dbReference>
<dbReference type="Gene3D" id="3.40.630.30">
    <property type="match status" value="1"/>
</dbReference>
<dbReference type="HOGENOM" id="CLU_013985_5_3_1"/>
<keyword evidence="1 3" id="KW-0808">Transferase</keyword>
<reference evidence="4" key="1">
    <citation type="journal article" date="2017" name="Nucleic Acids Res.">
        <title>Proteogenomics produces comprehensive and highly accurate protein-coding gene annotation in a complete genome assembly of Malassezia sympodialis.</title>
        <authorList>
            <person name="Zhu Y."/>
            <person name="Engstroem P.G."/>
            <person name="Tellgren-Roth C."/>
            <person name="Baudo C.D."/>
            <person name="Kennell J.C."/>
            <person name="Sun S."/>
            <person name="Billmyre R.B."/>
            <person name="Schroeder M.S."/>
            <person name="Andersson A."/>
            <person name="Holm T."/>
            <person name="Sigurgeirsson B."/>
            <person name="Wu G."/>
            <person name="Sankaranarayanan S.R."/>
            <person name="Siddharthan R."/>
            <person name="Sanyal K."/>
            <person name="Lundeberg J."/>
            <person name="Nystedt B."/>
            <person name="Boekhout T."/>
            <person name="Dawson T.L. Jr."/>
            <person name="Heitman J."/>
            <person name="Scheynius A."/>
            <person name="Lehtioe J."/>
        </authorList>
    </citation>
    <scope>NUCLEOTIDE SEQUENCE [LARGE SCALE GENOMIC DNA]</scope>
    <source>
        <strain evidence="4">ATCC 42132</strain>
    </source>
</reference>
<sequence>MTYPPPPTSYEARVKTDTNAPVRRNIKARSVVAIADITRNNINQVRKLNEALLPVPYSLSVYDNVLDEDTNQICKLGLFNDIPVGNICCRLEEGKDSTLWNVYIMTLGVLPTYRCLGVASALLQYVLDVAGPSKHLAGRKIESVYLHVQTSNPVARLLYEKFGFELVETLESYYPSITPSSAWVFSKRT</sequence>
<dbReference type="CDD" id="cd04301">
    <property type="entry name" value="NAT_SF"/>
    <property type="match status" value="1"/>
</dbReference>
<dbReference type="Pfam" id="PF00583">
    <property type="entry name" value="Acetyltransf_1"/>
    <property type="match status" value="1"/>
</dbReference>
<protein>
    <submittedName>
        <fullName evidence="3">Similar to S.cerevisiae protein MAK3 (Catalytic subunit of the NatC type N-terminal acetyltransferase)</fullName>
    </submittedName>
</protein>
<accession>M5EP20</accession>
<dbReference type="STRING" id="1230383.M5EP20"/>
<dbReference type="AlphaFoldDB" id="M5EP20"/>
<dbReference type="EMBL" id="LT671824">
    <property type="protein sequence ID" value="SHO78150.1"/>
    <property type="molecule type" value="Genomic_DNA"/>
</dbReference>
<proteinExistence type="predicted"/>
<evidence type="ECO:0000313" key="4">
    <source>
        <dbReference type="Proteomes" id="UP000186303"/>
    </source>
</evidence>
<evidence type="ECO:0000256" key="2">
    <source>
        <dbReference type="ARBA" id="ARBA00023315"/>
    </source>
</evidence>
<dbReference type="VEuPathDB" id="FungiDB:MSYG_2492"/>
<dbReference type="PANTHER" id="PTHR42919">
    <property type="entry name" value="N-ALPHA-ACETYLTRANSFERASE"/>
    <property type="match status" value="1"/>
</dbReference>
<dbReference type="KEGG" id="msym:MSY001_2174"/>
<dbReference type="GO" id="GO:0031415">
    <property type="term" value="C:NatA complex"/>
    <property type="evidence" value="ECO:0007669"/>
    <property type="project" value="TreeGrafter"/>
</dbReference>
<dbReference type="GO" id="GO:0007064">
    <property type="term" value="P:mitotic sister chromatid cohesion"/>
    <property type="evidence" value="ECO:0007669"/>
    <property type="project" value="TreeGrafter"/>
</dbReference>
<dbReference type="InterPro" id="IPR016181">
    <property type="entry name" value="Acyl_CoA_acyltransferase"/>
</dbReference>
<dbReference type="OMA" id="ICCRLET"/>
<evidence type="ECO:0000256" key="1">
    <source>
        <dbReference type="ARBA" id="ARBA00022679"/>
    </source>
</evidence>
<dbReference type="RefSeq" id="XP_018740714.1">
    <property type="nucleotide sequence ID" value="XM_018884012.1"/>
</dbReference>
<evidence type="ECO:0000313" key="3">
    <source>
        <dbReference type="EMBL" id="SHO78150.1"/>
    </source>
</evidence>
<name>M5EP20_MALS4</name>
<dbReference type="SUPFAM" id="SSF55729">
    <property type="entry name" value="Acyl-CoA N-acyltransferases (Nat)"/>
    <property type="match status" value="1"/>
</dbReference>
<keyword evidence="2" id="KW-0012">Acyltransferase</keyword>
<dbReference type="OrthoDB" id="47374at2759"/>
<dbReference type="GO" id="GO:0016747">
    <property type="term" value="F:acyltransferase activity, transferring groups other than amino-acyl groups"/>
    <property type="evidence" value="ECO:0007669"/>
    <property type="project" value="InterPro"/>
</dbReference>
<gene>
    <name evidence="3" type="ORF">MSYG_2492</name>
</gene>
<dbReference type="PROSITE" id="PS51186">
    <property type="entry name" value="GNAT"/>
    <property type="match status" value="1"/>
</dbReference>